<keyword evidence="3" id="KW-0479">Metal-binding</keyword>
<keyword evidence="1" id="KW-0004">4Fe-4S</keyword>
<keyword evidence="5" id="KW-0067">ATP-binding</keyword>
<dbReference type="InterPro" id="IPR050293">
    <property type="entry name" value="LIPOR_BchN/ChlN"/>
</dbReference>
<reference evidence="12" key="2">
    <citation type="journal article" date="2019" name="J. ISSAAS">
        <title>Direct Repeats Co-occur with Few Short Dispersed Repeats in Plastid Genome of A Spikemoss, Selaginella vardei (Selaginellaceae, Lycophyta).</title>
        <authorList>
            <person name="Zhang H.-R."/>
            <person name="Zhang X.-C."/>
            <person name="Xiang Q.-P."/>
        </authorList>
    </citation>
    <scope>NUCLEOTIDE SEQUENCE</scope>
</reference>
<evidence type="ECO:0000256" key="9">
    <source>
        <dbReference type="ARBA" id="ARBA00023171"/>
    </source>
</evidence>
<dbReference type="GO" id="GO:0051539">
    <property type="term" value="F:4 iron, 4 sulfur cluster binding"/>
    <property type="evidence" value="ECO:0007669"/>
    <property type="project" value="UniProtKB-KW"/>
</dbReference>
<keyword evidence="7" id="KW-0408">Iron</keyword>
<keyword evidence="12" id="KW-0150">Chloroplast</keyword>
<keyword evidence="4" id="KW-0547">Nucleotide-binding</keyword>
<evidence type="ECO:0000313" key="12">
    <source>
        <dbReference type="EMBL" id="QAR48796.1"/>
    </source>
</evidence>
<organism evidence="12">
    <name type="scientific">Selaginella vardei</name>
    <dbReference type="NCBI Taxonomy" id="189576"/>
    <lineage>
        <taxon>Eukaryota</taxon>
        <taxon>Viridiplantae</taxon>
        <taxon>Streptophyta</taxon>
        <taxon>Embryophyta</taxon>
        <taxon>Tracheophyta</taxon>
        <taxon>Lycopodiopsida</taxon>
        <taxon>Selaginellales</taxon>
        <taxon>Selaginellaceae</taxon>
        <taxon>Selaginella</taxon>
    </lineage>
</organism>
<evidence type="ECO:0000256" key="5">
    <source>
        <dbReference type="ARBA" id="ARBA00022840"/>
    </source>
</evidence>
<gene>
    <name evidence="12" type="primary">chlN</name>
</gene>
<reference evidence="12" key="1">
    <citation type="submission" date="2017-10" db="EMBL/GenBank/DDBJ databases">
        <authorList>
            <person name="Zhang H."/>
            <person name="Zhang X."/>
        </authorList>
    </citation>
    <scope>NUCLEOTIDE SEQUENCE</scope>
</reference>
<dbReference type="SUPFAM" id="SSF53807">
    <property type="entry name" value="Helical backbone' metal receptor"/>
    <property type="match status" value="1"/>
</dbReference>
<keyword evidence="6" id="KW-0560">Oxidoreductase</keyword>
<evidence type="ECO:0000256" key="1">
    <source>
        <dbReference type="ARBA" id="ARBA00022485"/>
    </source>
</evidence>
<dbReference type="GeneID" id="39332290"/>
<dbReference type="GO" id="GO:0016730">
    <property type="term" value="F:oxidoreductase activity, acting on iron-sulfur proteins as donors"/>
    <property type="evidence" value="ECO:0007669"/>
    <property type="project" value="InterPro"/>
</dbReference>
<evidence type="ECO:0000256" key="3">
    <source>
        <dbReference type="ARBA" id="ARBA00022723"/>
    </source>
</evidence>
<keyword evidence="2" id="KW-0602">Photosynthesis</keyword>
<dbReference type="RefSeq" id="YP_009561376.1">
    <property type="nucleotide sequence ID" value="NC_041099.1"/>
</dbReference>
<sequence>MEGPETITSERETGNYHTSRPTSRVARSYKKIEDSFPPVVGTKTRGHSPQNAPGVMISAEPRHAMAEPEEGDTSAQPDDHGELKRLCPQIVEDRDPSVITRIGTCTTEIIKMDSEGMAPRMETEVGIPIVVARANGLDHASTQGEDTVPAATAHRCAEHLSVDERDQWPARRPTRSLKPVAALKETNPPLVLSGSLPAMVASQPSSESKRQSVRAAGWLPARRYTDLPSLGAGVYVCGANPFSSRTATTLMRRRKCRLIGAPLPIGPDGTHARTEKICPVFGIQPRGSREREDAAREGSKDYPGLVRGKSVFSMGDNPLEVSPARLPIRCGTIVHEVGIPYMDKRYQAAESAPSRETSRDVCIPMPRVVKKPDNYDQIQRMRESQPDLAITGMANANPPEARGIDTKWSVESTFAPTHGFANTRDILQLVTRSLRRSNVGDPGLYGQSEK</sequence>
<dbReference type="Gene3D" id="3.40.50.1980">
    <property type="entry name" value="Nitrogenase molybdenum iron protein domain"/>
    <property type="match status" value="3"/>
</dbReference>
<accession>A0A410KKP8</accession>
<evidence type="ECO:0000259" key="11">
    <source>
        <dbReference type="Pfam" id="PF00148"/>
    </source>
</evidence>
<dbReference type="GO" id="GO:0005524">
    <property type="term" value="F:ATP binding"/>
    <property type="evidence" value="ECO:0007669"/>
    <property type="project" value="UniProtKB-KW"/>
</dbReference>
<dbReference type="InterPro" id="IPR000510">
    <property type="entry name" value="Nase/OxRdtase_comp1"/>
</dbReference>
<geneLocation type="chloroplast" evidence="12"/>
<keyword evidence="9" id="KW-0149">Chlorophyll biosynthesis</keyword>
<dbReference type="PIRSF" id="PIRSF000162">
    <property type="entry name" value="P_chlorophyll_rd"/>
    <property type="match status" value="1"/>
</dbReference>
<evidence type="ECO:0000256" key="4">
    <source>
        <dbReference type="ARBA" id="ARBA00022741"/>
    </source>
</evidence>
<dbReference type="UniPathway" id="UPA00670"/>
<dbReference type="Pfam" id="PF00148">
    <property type="entry name" value="Oxidored_nitro"/>
    <property type="match status" value="1"/>
</dbReference>
<dbReference type="AlphaFoldDB" id="A0A410KKP8"/>
<dbReference type="GO" id="GO:0019685">
    <property type="term" value="P:photosynthesis, dark reaction"/>
    <property type="evidence" value="ECO:0007669"/>
    <property type="project" value="InterPro"/>
</dbReference>
<dbReference type="GO" id="GO:0046872">
    <property type="term" value="F:metal ion binding"/>
    <property type="evidence" value="ECO:0007669"/>
    <property type="project" value="UniProtKB-KW"/>
</dbReference>
<protein>
    <submittedName>
        <fullName evidence="12">Protochlorophyllide reductase ChlN subunit</fullName>
    </submittedName>
</protein>
<dbReference type="NCBIfam" id="NF002768">
    <property type="entry name" value="PRK02842.1"/>
    <property type="match status" value="1"/>
</dbReference>
<evidence type="ECO:0000256" key="10">
    <source>
        <dbReference type="SAM" id="MobiDB-lite"/>
    </source>
</evidence>
<proteinExistence type="predicted"/>
<evidence type="ECO:0000256" key="8">
    <source>
        <dbReference type="ARBA" id="ARBA00023014"/>
    </source>
</evidence>
<feature type="region of interest" description="Disordered" evidence="10">
    <location>
        <begin position="1"/>
        <end position="81"/>
    </location>
</feature>
<evidence type="ECO:0000256" key="6">
    <source>
        <dbReference type="ARBA" id="ARBA00023002"/>
    </source>
</evidence>
<dbReference type="GO" id="GO:0036068">
    <property type="term" value="P:light-independent chlorophyll biosynthetic process"/>
    <property type="evidence" value="ECO:0007669"/>
    <property type="project" value="UniProtKB-UniPathway"/>
</dbReference>
<dbReference type="PANTHER" id="PTHR39429:SF3">
    <property type="entry name" value="LIGHT-INDEPENDENT PROTOCHLOROPHYLLIDE REDUCTASE SUBUNIT N"/>
    <property type="match status" value="1"/>
</dbReference>
<dbReference type="EMBL" id="MG272482">
    <property type="protein sequence ID" value="QAR48796.1"/>
    <property type="molecule type" value="Genomic_DNA"/>
</dbReference>
<name>A0A410KKP8_9TRAC</name>
<evidence type="ECO:0000256" key="7">
    <source>
        <dbReference type="ARBA" id="ARBA00023004"/>
    </source>
</evidence>
<keyword evidence="12" id="KW-0934">Plastid</keyword>
<keyword evidence="8" id="KW-0411">Iron-sulfur</keyword>
<dbReference type="InterPro" id="IPR005970">
    <property type="entry name" value="Protochl_reductN"/>
</dbReference>
<feature type="domain" description="Nitrogenase/oxidoreductase component 1" evidence="11">
    <location>
        <begin position="83"/>
        <end position="432"/>
    </location>
</feature>
<evidence type="ECO:0000256" key="2">
    <source>
        <dbReference type="ARBA" id="ARBA00022531"/>
    </source>
</evidence>
<dbReference type="PANTHER" id="PTHR39429">
    <property type="entry name" value="LIGHT-INDEPENDENT PROTOCHLOROPHYLLIDE REDUCTASE SUBUNIT N"/>
    <property type="match status" value="1"/>
</dbReference>